<dbReference type="Proteomes" id="UP001066276">
    <property type="component" value="Chromosome 4_2"/>
</dbReference>
<evidence type="ECO:0000313" key="3">
    <source>
        <dbReference type="Proteomes" id="UP001066276"/>
    </source>
</evidence>
<organism evidence="2 3">
    <name type="scientific">Pleurodeles waltl</name>
    <name type="common">Iberian ribbed newt</name>
    <dbReference type="NCBI Taxonomy" id="8319"/>
    <lineage>
        <taxon>Eukaryota</taxon>
        <taxon>Metazoa</taxon>
        <taxon>Chordata</taxon>
        <taxon>Craniata</taxon>
        <taxon>Vertebrata</taxon>
        <taxon>Euteleostomi</taxon>
        <taxon>Amphibia</taxon>
        <taxon>Batrachia</taxon>
        <taxon>Caudata</taxon>
        <taxon>Salamandroidea</taxon>
        <taxon>Salamandridae</taxon>
        <taxon>Pleurodelinae</taxon>
        <taxon>Pleurodeles</taxon>
    </lineage>
</organism>
<reference evidence="2" key="1">
    <citation type="journal article" date="2022" name="bioRxiv">
        <title>Sequencing and chromosome-scale assembly of the giantPleurodeles waltlgenome.</title>
        <authorList>
            <person name="Brown T."/>
            <person name="Elewa A."/>
            <person name="Iarovenko S."/>
            <person name="Subramanian E."/>
            <person name="Araus A.J."/>
            <person name="Petzold A."/>
            <person name="Susuki M."/>
            <person name="Suzuki K.-i.T."/>
            <person name="Hayashi T."/>
            <person name="Toyoda A."/>
            <person name="Oliveira C."/>
            <person name="Osipova E."/>
            <person name="Leigh N.D."/>
            <person name="Simon A."/>
            <person name="Yun M.H."/>
        </authorList>
    </citation>
    <scope>NUCLEOTIDE SEQUENCE</scope>
    <source>
        <strain evidence="2">20211129_DDA</strain>
        <tissue evidence="2">Liver</tissue>
    </source>
</reference>
<feature type="compositionally biased region" description="Basic residues" evidence="1">
    <location>
        <begin position="1"/>
        <end position="11"/>
    </location>
</feature>
<dbReference type="AlphaFoldDB" id="A0AAV7SC47"/>
<comment type="caution">
    <text evidence="2">The sequence shown here is derived from an EMBL/GenBank/DDBJ whole genome shotgun (WGS) entry which is preliminary data.</text>
</comment>
<protein>
    <submittedName>
        <fullName evidence="2">Uncharacterized protein</fullName>
    </submittedName>
</protein>
<proteinExistence type="predicted"/>
<name>A0AAV7SC47_PLEWA</name>
<evidence type="ECO:0000256" key="1">
    <source>
        <dbReference type="SAM" id="MobiDB-lite"/>
    </source>
</evidence>
<keyword evidence="3" id="KW-1185">Reference proteome</keyword>
<feature type="region of interest" description="Disordered" evidence="1">
    <location>
        <begin position="1"/>
        <end position="21"/>
    </location>
</feature>
<accession>A0AAV7SC47</accession>
<evidence type="ECO:0000313" key="2">
    <source>
        <dbReference type="EMBL" id="KAJ1161572.1"/>
    </source>
</evidence>
<sequence length="77" mass="8465">MSKKQAPHSLRRLCPPGSGIEEQRPVACAISGAVSHLMSKEKDPHSLHCPSTAQYLLTHGDFAATHPLLSHWTREPE</sequence>
<gene>
    <name evidence="2" type="ORF">NDU88_002056</name>
</gene>
<dbReference type="EMBL" id="JANPWB010000008">
    <property type="protein sequence ID" value="KAJ1161572.1"/>
    <property type="molecule type" value="Genomic_DNA"/>
</dbReference>